<feature type="transmembrane region" description="Helical" evidence="1">
    <location>
        <begin position="94"/>
        <end position="116"/>
    </location>
</feature>
<comment type="caution">
    <text evidence="2">The sequence shown here is derived from an EMBL/GenBank/DDBJ whole genome shotgun (WGS) entry which is preliminary data.</text>
</comment>
<dbReference type="STRING" id="200904.GCA_900168775_00804"/>
<dbReference type="OrthoDB" id="2965305at2"/>
<keyword evidence="1" id="KW-1133">Transmembrane helix</keyword>
<protein>
    <submittedName>
        <fullName evidence="2">Putative membrane protein YesL</fullName>
    </submittedName>
</protein>
<dbReference type="InterPro" id="IPR006938">
    <property type="entry name" value="DUF624"/>
</dbReference>
<dbReference type="EMBL" id="QNRI01000002">
    <property type="protein sequence ID" value="RBP00777.1"/>
    <property type="molecule type" value="Genomic_DNA"/>
</dbReference>
<dbReference type="Pfam" id="PF04854">
    <property type="entry name" value="DUF624"/>
    <property type="match status" value="1"/>
</dbReference>
<feature type="transmembrane region" description="Helical" evidence="1">
    <location>
        <begin position="166"/>
        <end position="187"/>
    </location>
</feature>
<organism evidence="2 3">
    <name type="scientific">Paraliobacillus ryukyuensis</name>
    <dbReference type="NCBI Taxonomy" id="200904"/>
    <lineage>
        <taxon>Bacteria</taxon>
        <taxon>Bacillati</taxon>
        <taxon>Bacillota</taxon>
        <taxon>Bacilli</taxon>
        <taxon>Bacillales</taxon>
        <taxon>Bacillaceae</taxon>
        <taxon>Paraliobacillus</taxon>
    </lineage>
</organism>
<feature type="transmembrane region" description="Helical" evidence="1">
    <location>
        <begin position="122"/>
        <end position="145"/>
    </location>
</feature>
<feature type="transmembrane region" description="Helical" evidence="1">
    <location>
        <begin position="16"/>
        <end position="43"/>
    </location>
</feature>
<keyword evidence="1" id="KW-0472">Membrane</keyword>
<dbReference type="Proteomes" id="UP000252254">
    <property type="component" value="Unassembled WGS sequence"/>
</dbReference>
<accession>A0A366EEF0</accession>
<dbReference type="RefSeq" id="WP_113867683.1">
    <property type="nucleotide sequence ID" value="NZ_BAABQN010000008.1"/>
</dbReference>
<evidence type="ECO:0000313" key="3">
    <source>
        <dbReference type="Proteomes" id="UP000252254"/>
    </source>
</evidence>
<dbReference type="AlphaFoldDB" id="A0A366EEF0"/>
<gene>
    <name evidence="2" type="ORF">DES48_102545</name>
</gene>
<feature type="transmembrane region" description="Helical" evidence="1">
    <location>
        <begin position="49"/>
        <end position="73"/>
    </location>
</feature>
<reference evidence="2 3" key="1">
    <citation type="submission" date="2018-06" db="EMBL/GenBank/DDBJ databases">
        <title>Genomic Encyclopedia of Type Strains, Phase IV (KMG-IV): sequencing the most valuable type-strain genomes for metagenomic binning, comparative biology and taxonomic classification.</title>
        <authorList>
            <person name="Goeker M."/>
        </authorList>
    </citation>
    <scope>NUCLEOTIDE SEQUENCE [LARGE SCALE GENOMIC DNA]</scope>
    <source>
        <strain evidence="2 3">DSM 15140</strain>
    </source>
</reference>
<keyword evidence="3" id="KW-1185">Reference proteome</keyword>
<name>A0A366EEF0_9BACI</name>
<keyword evidence="1" id="KW-0812">Transmembrane</keyword>
<evidence type="ECO:0000313" key="2">
    <source>
        <dbReference type="EMBL" id="RBP00777.1"/>
    </source>
</evidence>
<evidence type="ECO:0000256" key="1">
    <source>
        <dbReference type="SAM" id="Phobius"/>
    </source>
</evidence>
<sequence length="234" mass="27502">MSKSIIDRPIYTIVNYIYAFLTTNFYFLLANSLFIIVFFLADFTIQNILLYYVALLPFGPAIAALFGVMGKLVRDKVTQPTKDYWYYYRKNFKIAMKYWLIQATIFLILIIDIYYAQLFISFLAPLFFIFLIVSGFIMLYAFPILTKFEVKLKNLFFVSFYANFHYFKKTLLNLTTVAAFGVIFYVLPGVATLFITSVTCFFIMFNLQTTFGQMEQQLSYNDNQLARDNHEQIN</sequence>
<proteinExistence type="predicted"/>